<evidence type="ECO:0000256" key="3">
    <source>
        <dbReference type="SAM" id="Coils"/>
    </source>
</evidence>
<evidence type="ECO:0000313" key="7">
    <source>
        <dbReference type="Proteomes" id="UP001527925"/>
    </source>
</evidence>
<dbReference type="Proteomes" id="UP001527925">
    <property type="component" value="Unassembled WGS sequence"/>
</dbReference>
<dbReference type="InterPro" id="IPR053246">
    <property type="entry name" value="NS_splicing_regulatory_protein"/>
</dbReference>
<proteinExistence type="inferred from homology"/>
<dbReference type="Pfam" id="PF09745">
    <property type="entry name" value="NSRP1_N"/>
    <property type="match status" value="1"/>
</dbReference>
<feature type="coiled-coil region" evidence="3">
    <location>
        <begin position="211"/>
        <end position="238"/>
    </location>
</feature>
<keyword evidence="2 3" id="KW-0175">Coiled coil</keyword>
<evidence type="ECO:0000256" key="1">
    <source>
        <dbReference type="ARBA" id="ARBA00010126"/>
    </source>
</evidence>
<evidence type="ECO:0000313" key="6">
    <source>
        <dbReference type="EMBL" id="KAL2911842.1"/>
    </source>
</evidence>
<feature type="region of interest" description="Disordered" evidence="4">
    <location>
        <begin position="1"/>
        <end position="165"/>
    </location>
</feature>
<dbReference type="InterPro" id="IPR018612">
    <property type="entry name" value="NSRP1_N"/>
</dbReference>
<feature type="domain" description="Nuclear speckle splicing regulatory protein 1 N-terminal" evidence="5">
    <location>
        <begin position="153"/>
        <end position="274"/>
    </location>
</feature>
<feature type="compositionally biased region" description="Low complexity" evidence="4">
    <location>
        <begin position="100"/>
        <end position="109"/>
    </location>
</feature>
<comment type="caution">
    <text evidence="6">The sequence shown here is derived from an EMBL/GenBank/DDBJ whole genome shotgun (WGS) entry which is preliminary data.</text>
</comment>
<sequence length="278" mass="29448">MKKLAFGLNPRPAAGAGRAGRGRVAFRLGRKAAANPFAGREHVDSDEELLGADGAGPSSPKAPADKIVALDGFGGSDDDGEGGGGGGGSSAKGADGSGSGTAAPAAAGPPKAPAPDAERAAERERNRAAGKLEQRRVNAQLRAVQAQQSRAVEEAQRQALAQDPTLFDYDRAHDVLKEAELARQQKRDGDGDGGGGGDGGGDGRRKKARYVEALLRAAEKRKIELERAEERKVQRERELEGEQFGDKEMFVTEAYLQRKAELERLEAEERRREGEAGW</sequence>
<evidence type="ECO:0000256" key="4">
    <source>
        <dbReference type="SAM" id="MobiDB-lite"/>
    </source>
</evidence>
<organism evidence="6 7">
    <name type="scientific">Polyrhizophydium stewartii</name>
    <dbReference type="NCBI Taxonomy" id="2732419"/>
    <lineage>
        <taxon>Eukaryota</taxon>
        <taxon>Fungi</taxon>
        <taxon>Fungi incertae sedis</taxon>
        <taxon>Chytridiomycota</taxon>
        <taxon>Chytridiomycota incertae sedis</taxon>
        <taxon>Chytridiomycetes</taxon>
        <taxon>Rhizophydiales</taxon>
        <taxon>Rhizophydiales incertae sedis</taxon>
        <taxon>Polyrhizophydium</taxon>
    </lineage>
</organism>
<gene>
    <name evidence="6" type="ORF">HK105_208692</name>
</gene>
<evidence type="ECO:0000256" key="2">
    <source>
        <dbReference type="ARBA" id="ARBA00023054"/>
    </source>
</evidence>
<feature type="compositionally biased region" description="Gly residues" evidence="4">
    <location>
        <begin position="82"/>
        <end position="99"/>
    </location>
</feature>
<dbReference type="EMBL" id="JADGIZ020000086">
    <property type="protein sequence ID" value="KAL2911842.1"/>
    <property type="molecule type" value="Genomic_DNA"/>
</dbReference>
<comment type="similarity">
    <text evidence="1">Belongs to the NSRP1 family.</text>
</comment>
<protein>
    <recommendedName>
        <fullName evidence="5">Nuclear speckle splicing regulatory protein 1 N-terminal domain-containing protein</fullName>
    </recommendedName>
</protein>
<dbReference type="PANTHER" id="PTHR47845:SF1">
    <property type="entry name" value="NUCLEAR SPECKLE SPLICING REGULATORY PROTEIN 1 HOMOLOG"/>
    <property type="match status" value="1"/>
</dbReference>
<keyword evidence="7" id="KW-1185">Reference proteome</keyword>
<evidence type="ECO:0000259" key="5">
    <source>
        <dbReference type="Pfam" id="PF09745"/>
    </source>
</evidence>
<dbReference type="PANTHER" id="PTHR47845">
    <property type="entry name" value="NUCLEAR SPECKLE SPLICING REGULATORY PROTEIN 1 HOMOLOG"/>
    <property type="match status" value="1"/>
</dbReference>
<reference evidence="6 7" key="1">
    <citation type="submission" date="2023-09" db="EMBL/GenBank/DDBJ databases">
        <title>Pangenome analysis of Batrachochytrium dendrobatidis and related Chytrids.</title>
        <authorList>
            <person name="Yacoub M.N."/>
            <person name="Stajich J.E."/>
            <person name="James T.Y."/>
        </authorList>
    </citation>
    <scope>NUCLEOTIDE SEQUENCE [LARGE SCALE GENOMIC DNA]</scope>
    <source>
        <strain evidence="6 7">JEL0888</strain>
    </source>
</reference>
<accession>A0ABR4MX66</accession>
<feature type="compositionally biased region" description="Basic and acidic residues" evidence="4">
    <location>
        <begin position="116"/>
        <end position="136"/>
    </location>
</feature>
<name>A0ABR4MX66_9FUNG</name>
<feature type="compositionally biased region" description="Basic and acidic residues" evidence="4">
    <location>
        <begin position="179"/>
        <end position="190"/>
    </location>
</feature>
<feature type="region of interest" description="Disordered" evidence="4">
    <location>
        <begin position="179"/>
        <end position="206"/>
    </location>
</feature>